<dbReference type="RefSeq" id="WP_377562720.1">
    <property type="nucleotide sequence ID" value="NZ_JBHTJZ010000005.1"/>
</dbReference>
<name>A0ABW3HN80_9BACL</name>
<organism evidence="1 2">
    <name type="scientific">Paenibacillus chungangensis</name>
    <dbReference type="NCBI Taxonomy" id="696535"/>
    <lineage>
        <taxon>Bacteria</taxon>
        <taxon>Bacillati</taxon>
        <taxon>Bacillota</taxon>
        <taxon>Bacilli</taxon>
        <taxon>Bacillales</taxon>
        <taxon>Paenibacillaceae</taxon>
        <taxon>Paenibacillus</taxon>
    </lineage>
</organism>
<proteinExistence type="predicted"/>
<evidence type="ECO:0000313" key="2">
    <source>
        <dbReference type="Proteomes" id="UP001596989"/>
    </source>
</evidence>
<comment type="caution">
    <text evidence="1">The sequence shown here is derived from an EMBL/GenBank/DDBJ whole genome shotgun (WGS) entry which is preliminary data.</text>
</comment>
<protein>
    <submittedName>
        <fullName evidence="1">Uncharacterized protein</fullName>
    </submittedName>
</protein>
<reference evidence="2" key="1">
    <citation type="journal article" date="2019" name="Int. J. Syst. Evol. Microbiol.">
        <title>The Global Catalogue of Microorganisms (GCM) 10K type strain sequencing project: providing services to taxonomists for standard genome sequencing and annotation.</title>
        <authorList>
            <consortium name="The Broad Institute Genomics Platform"/>
            <consortium name="The Broad Institute Genome Sequencing Center for Infectious Disease"/>
            <person name="Wu L."/>
            <person name="Ma J."/>
        </authorList>
    </citation>
    <scope>NUCLEOTIDE SEQUENCE [LARGE SCALE GENOMIC DNA]</scope>
    <source>
        <strain evidence="2">CCUG 59129</strain>
    </source>
</reference>
<keyword evidence="2" id="KW-1185">Reference proteome</keyword>
<dbReference type="Proteomes" id="UP001596989">
    <property type="component" value="Unassembled WGS sequence"/>
</dbReference>
<evidence type="ECO:0000313" key="1">
    <source>
        <dbReference type="EMBL" id="MFD0958894.1"/>
    </source>
</evidence>
<gene>
    <name evidence="1" type="ORF">ACFQ2I_05760</name>
</gene>
<sequence length="60" mass="6881">MMQLECICGNKAVFFTAGDRDDAGREYLELEDDDVLTVTIGEDSVVFQCKFCGHRYRLQQ</sequence>
<accession>A0ABW3HN80</accession>
<dbReference type="EMBL" id="JBHTJZ010000005">
    <property type="protein sequence ID" value="MFD0958894.1"/>
    <property type="molecule type" value="Genomic_DNA"/>
</dbReference>